<protein>
    <submittedName>
        <fullName evidence="3">ATPase</fullName>
    </submittedName>
</protein>
<dbReference type="SUPFAM" id="SSF55961">
    <property type="entry name" value="Bet v1-like"/>
    <property type="match status" value="1"/>
</dbReference>
<organism evidence="3 4">
    <name type="scientific">Gracilibacillus dipsosauri</name>
    <dbReference type="NCBI Taxonomy" id="178340"/>
    <lineage>
        <taxon>Bacteria</taxon>
        <taxon>Bacillati</taxon>
        <taxon>Bacillota</taxon>
        <taxon>Bacilli</taxon>
        <taxon>Bacillales</taxon>
        <taxon>Bacillaceae</taxon>
        <taxon>Gracilibacillus</taxon>
    </lineage>
</organism>
<dbReference type="Proteomes" id="UP000245624">
    <property type="component" value="Unassembled WGS sequence"/>
</dbReference>
<comment type="similarity">
    <text evidence="1">Belongs to the AHA1 family.</text>
</comment>
<dbReference type="Pfam" id="PF08327">
    <property type="entry name" value="AHSA1"/>
    <property type="match status" value="1"/>
</dbReference>
<evidence type="ECO:0000313" key="3">
    <source>
        <dbReference type="EMBL" id="PWU67433.1"/>
    </source>
</evidence>
<feature type="domain" description="Activator of Hsp90 ATPase homologue 1/2-like C-terminal" evidence="2">
    <location>
        <begin position="25"/>
        <end position="169"/>
    </location>
</feature>
<reference evidence="3 4" key="1">
    <citation type="submission" date="2018-05" db="EMBL/GenBank/DDBJ databases">
        <title>Genomic analysis of Gracilibacillus dipsosauri DD1 reveals novel features of a salt-tolerant amylase.</title>
        <authorList>
            <person name="Deutch C.E."/>
            <person name="Yang S."/>
        </authorList>
    </citation>
    <scope>NUCLEOTIDE SEQUENCE [LARGE SCALE GENOMIC DNA]</scope>
    <source>
        <strain evidence="3 4">DD1</strain>
    </source>
</reference>
<comment type="caution">
    <text evidence="3">The sequence shown here is derived from an EMBL/GenBank/DDBJ whole genome shotgun (WGS) entry which is preliminary data.</text>
</comment>
<evidence type="ECO:0000256" key="1">
    <source>
        <dbReference type="ARBA" id="ARBA00006817"/>
    </source>
</evidence>
<dbReference type="EMBL" id="QGTD01000014">
    <property type="protein sequence ID" value="PWU67433.1"/>
    <property type="molecule type" value="Genomic_DNA"/>
</dbReference>
<dbReference type="Gene3D" id="3.30.530.20">
    <property type="match status" value="1"/>
</dbReference>
<evidence type="ECO:0000313" key="4">
    <source>
        <dbReference type="Proteomes" id="UP000245624"/>
    </source>
</evidence>
<dbReference type="RefSeq" id="WP_109985121.1">
    <property type="nucleotide sequence ID" value="NZ_JAJUIE010000063.1"/>
</dbReference>
<keyword evidence="4" id="KW-1185">Reference proteome</keyword>
<proteinExistence type="inferred from homology"/>
<gene>
    <name evidence="3" type="ORF">DLJ74_15255</name>
</gene>
<dbReference type="InterPro" id="IPR013538">
    <property type="entry name" value="ASHA1/2-like_C"/>
</dbReference>
<dbReference type="OrthoDB" id="118413at2"/>
<sequence length="173" mass="19767">MPNNVNTKITSKVEGKDLVLERTFDAPRELVFQAFSKAEHLEKWWSTEGWSTPVCNVDFRPGGVWQYCMKCTDENQEEYGMESWGKAVYQDIQEPEKIVLIDSFSDAEGNILEDMPSTKMTLTFIEQDGKTKLVSRSEYPTAEELQAVLDMGVLEGVTQTWDKLASLLEELQK</sequence>
<dbReference type="AlphaFoldDB" id="A0A317KVX1"/>
<accession>A0A317KVX1</accession>
<evidence type="ECO:0000259" key="2">
    <source>
        <dbReference type="Pfam" id="PF08327"/>
    </source>
</evidence>
<name>A0A317KVX1_9BACI</name>
<dbReference type="InterPro" id="IPR023393">
    <property type="entry name" value="START-like_dom_sf"/>
</dbReference>